<feature type="compositionally biased region" description="Basic residues" evidence="1">
    <location>
        <begin position="63"/>
        <end position="78"/>
    </location>
</feature>
<gene>
    <name evidence="3" type="ORF">M440DRAFT_1233236</name>
</gene>
<evidence type="ECO:0000256" key="2">
    <source>
        <dbReference type="SAM" id="SignalP"/>
    </source>
</evidence>
<feature type="signal peptide" evidence="2">
    <location>
        <begin position="1"/>
        <end position="21"/>
    </location>
</feature>
<dbReference type="EMBL" id="KZ679131">
    <property type="protein sequence ID" value="PTB76727.1"/>
    <property type="molecule type" value="Genomic_DNA"/>
</dbReference>
<keyword evidence="4" id="KW-1185">Reference proteome</keyword>
<feature type="compositionally biased region" description="Polar residues" evidence="1">
    <location>
        <begin position="90"/>
        <end position="99"/>
    </location>
</feature>
<evidence type="ECO:0000256" key="1">
    <source>
        <dbReference type="SAM" id="MobiDB-lite"/>
    </source>
</evidence>
<feature type="region of interest" description="Disordered" evidence="1">
    <location>
        <begin position="45"/>
        <end position="150"/>
    </location>
</feature>
<dbReference type="Proteomes" id="UP000240760">
    <property type="component" value="Unassembled WGS sequence"/>
</dbReference>
<sequence length="150" mass="17153">MHHHSHHHFLMSFLFLPETRIISIIHSRPPLPLIRPSRSSALKPLTLTSESSHPLLSKAPKLPARKPRIGPKPRHHDHRPVTPQMPVAYTTPSPTSVLLHTQRKKTRRGREDGTNHAVPGWANDTPPPSFQPFSPLHKSRQDRGQKRKRK</sequence>
<evidence type="ECO:0000313" key="4">
    <source>
        <dbReference type="Proteomes" id="UP000240760"/>
    </source>
</evidence>
<accession>A0A2T4C573</accession>
<evidence type="ECO:0000313" key="3">
    <source>
        <dbReference type="EMBL" id="PTB76727.1"/>
    </source>
</evidence>
<name>A0A2T4C573_TRILO</name>
<reference evidence="3 4" key="1">
    <citation type="submission" date="2016-07" db="EMBL/GenBank/DDBJ databases">
        <title>Multiple horizontal gene transfer events from other fungi enriched the ability of initially mycotrophic Trichoderma (Ascomycota) to feed on dead plant biomass.</title>
        <authorList>
            <consortium name="DOE Joint Genome Institute"/>
            <person name="Aerts A."/>
            <person name="Atanasova L."/>
            <person name="Chenthamara K."/>
            <person name="Zhang J."/>
            <person name="Grujic M."/>
            <person name="Henrissat B."/>
            <person name="Kuo A."/>
            <person name="Salamov A."/>
            <person name="Lipzen A."/>
            <person name="Labutti K."/>
            <person name="Barry K."/>
            <person name="Miao Y."/>
            <person name="Rahimi M.J."/>
            <person name="Shen Q."/>
            <person name="Grigoriev I.V."/>
            <person name="Kubicek C.P."/>
            <person name="Druzhinina I.S."/>
        </authorList>
    </citation>
    <scope>NUCLEOTIDE SEQUENCE [LARGE SCALE GENOMIC DNA]</scope>
    <source>
        <strain evidence="3 4">ATCC 18648</strain>
    </source>
</reference>
<proteinExistence type="predicted"/>
<organism evidence="3 4">
    <name type="scientific">Trichoderma longibrachiatum ATCC 18648</name>
    <dbReference type="NCBI Taxonomy" id="983965"/>
    <lineage>
        <taxon>Eukaryota</taxon>
        <taxon>Fungi</taxon>
        <taxon>Dikarya</taxon>
        <taxon>Ascomycota</taxon>
        <taxon>Pezizomycotina</taxon>
        <taxon>Sordariomycetes</taxon>
        <taxon>Hypocreomycetidae</taxon>
        <taxon>Hypocreales</taxon>
        <taxon>Hypocreaceae</taxon>
        <taxon>Trichoderma</taxon>
    </lineage>
</organism>
<keyword evidence="2" id="KW-0732">Signal</keyword>
<dbReference type="AlphaFoldDB" id="A0A2T4C573"/>
<feature type="chain" id="PRO_5015495226" evidence="2">
    <location>
        <begin position="22"/>
        <end position="150"/>
    </location>
</feature>
<protein>
    <submittedName>
        <fullName evidence="3">Uncharacterized protein</fullName>
    </submittedName>
</protein>